<proteinExistence type="predicted"/>
<name>A0A1V0SI53_9VIRU</name>
<evidence type="ECO:0000313" key="1">
    <source>
        <dbReference type="EMBL" id="ARF11403.1"/>
    </source>
</evidence>
<reference evidence="1" key="1">
    <citation type="journal article" date="2017" name="Science">
        <title>Giant viruses with an expanded complement of translation system components.</title>
        <authorList>
            <person name="Schulz F."/>
            <person name="Yutin N."/>
            <person name="Ivanova N.N."/>
            <person name="Ortega D.R."/>
            <person name="Lee T.K."/>
            <person name="Vierheilig J."/>
            <person name="Daims H."/>
            <person name="Horn M."/>
            <person name="Wagner M."/>
            <person name="Jensen G.J."/>
            <person name="Kyrpides N.C."/>
            <person name="Koonin E.V."/>
            <person name="Woyke T."/>
        </authorList>
    </citation>
    <scope>NUCLEOTIDE SEQUENCE</scope>
    <source>
        <strain evidence="1">KNV1</strain>
    </source>
</reference>
<protein>
    <recommendedName>
        <fullName evidence="2">Endonuclease/exonuclease/phosphatase family protein</fullName>
    </recommendedName>
</protein>
<gene>
    <name evidence="1" type="ORF">Klosneuvirus_1_260</name>
</gene>
<sequence>MNEIQYRNWEKDVYPTLKSPVWSIEYYIEQIKFLEKWLNSPKSKQPQIIPKQPFIQKPFIPLQPVLSNAPIPLIQNSNGLLVARSDIFTCSDHLPVVRDINIHGKNIRCGSWNTLYQQYLIGFTSSGNKGYYPFDATVDYSQLKPAKRKDGTIMKFDPKKYDYGGHIGKYYYHLTDNHINLTSDFGKGIHVYGQMAVSQRMRLVLDTIIKLIINFNVDILGLQEFDKNYKNQLKNDIRKYGYDTIECLYQNQTEQTKKDYQIIVYNTNKINIFKSECKNLYEHNQKGTQEVIFNIINTPIQFMFINTHVNFNGNTLLNHELYQLKTNQKLSIIVVGDMNIHDNPSYPIPNDQMVFIDTMYRALYSHIDTNGQPKVYDYIWNVNITAQNQLQYT</sequence>
<organism evidence="1">
    <name type="scientific">Klosneuvirus KNV1</name>
    <dbReference type="NCBI Taxonomy" id="1977640"/>
    <lineage>
        <taxon>Viruses</taxon>
        <taxon>Varidnaviria</taxon>
        <taxon>Bamfordvirae</taxon>
        <taxon>Nucleocytoviricota</taxon>
        <taxon>Megaviricetes</taxon>
        <taxon>Imitervirales</taxon>
        <taxon>Mimiviridae</taxon>
        <taxon>Klosneuvirinae</taxon>
        <taxon>Klosneuvirus</taxon>
    </lineage>
</organism>
<dbReference type="InterPro" id="IPR036691">
    <property type="entry name" value="Endo/exonu/phosph_ase_sf"/>
</dbReference>
<evidence type="ECO:0008006" key="2">
    <source>
        <dbReference type="Google" id="ProtNLM"/>
    </source>
</evidence>
<dbReference type="EMBL" id="KY684108">
    <property type="protein sequence ID" value="ARF11403.1"/>
    <property type="molecule type" value="Genomic_DNA"/>
</dbReference>
<accession>A0A1V0SI53</accession>
<dbReference type="Gene3D" id="3.60.10.10">
    <property type="entry name" value="Endonuclease/exonuclease/phosphatase"/>
    <property type="match status" value="1"/>
</dbReference>
<dbReference type="SUPFAM" id="SSF56219">
    <property type="entry name" value="DNase I-like"/>
    <property type="match status" value="1"/>
</dbReference>